<dbReference type="AlphaFoldDB" id="A0A9X2X3Z1"/>
<evidence type="ECO:0000313" key="2">
    <source>
        <dbReference type="Proteomes" id="UP001145353"/>
    </source>
</evidence>
<proteinExistence type="predicted"/>
<organism evidence="1 2">
    <name type="scientific">Chromohalobacter moromii</name>
    <dbReference type="NCBI Taxonomy" id="2860329"/>
    <lineage>
        <taxon>Bacteria</taxon>
        <taxon>Pseudomonadati</taxon>
        <taxon>Pseudomonadota</taxon>
        <taxon>Gammaproteobacteria</taxon>
        <taxon>Oceanospirillales</taxon>
        <taxon>Halomonadaceae</taxon>
        <taxon>Chromohalobacter</taxon>
    </lineage>
</organism>
<accession>A0A9X2X3Z1</accession>
<dbReference type="RefSeq" id="WP_261536064.1">
    <property type="nucleotide sequence ID" value="NZ_JAHXDE010000004.1"/>
</dbReference>
<evidence type="ECO:0000313" key="1">
    <source>
        <dbReference type="EMBL" id="MCT8506168.1"/>
    </source>
</evidence>
<keyword evidence="2" id="KW-1185">Reference proteome</keyword>
<comment type="caution">
    <text evidence="1">The sequence shown here is derived from an EMBL/GenBank/DDBJ whole genome shotgun (WGS) entry which is preliminary data.</text>
</comment>
<dbReference type="Gene3D" id="1.10.260.40">
    <property type="entry name" value="lambda repressor-like DNA-binding domains"/>
    <property type="match status" value="1"/>
</dbReference>
<reference evidence="1" key="2">
    <citation type="journal article" date="2022" name="Syst. Appl. Microbiol.">
        <title>Chromohalobacter moromii sp. nov., a moderately halophilic bacterium isolated from lupine-based moromi fermentation.</title>
        <authorList>
            <person name="Lulf R.H."/>
            <person name="Hilgarth M."/>
            <person name="Ehrmann M.A."/>
        </authorList>
    </citation>
    <scope>NUCLEOTIDE SEQUENCE</scope>
    <source>
        <strain evidence="1">TMW 2.2304</strain>
    </source>
</reference>
<sequence>MNALRKAIDQVGGVSACADICGISPRGVYKWLHRGSLPRTEYTGETRHAQHLAKASGGAFSAEWLLANAKPSASDSQLTPVEDHAASS</sequence>
<dbReference type="Proteomes" id="UP001145353">
    <property type="component" value="Unassembled WGS sequence"/>
</dbReference>
<dbReference type="InterPro" id="IPR010982">
    <property type="entry name" value="Lambda_DNA-bd_dom_sf"/>
</dbReference>
<name>A0A9X2X3Z1_9GAMM</name>
<gene>
    <name evidence="1" type="ORF">KZO87_12365</name>
</gene>
<dbReference type="SUPFAM" id="SSF47413">
    <property type="entry name" value="lambda repressor-like DNA-binding domains"/>
    <property type="match status" value="1"/>
</dbReference>
<reference evidence="1" key="1">
    <citation type="submission" date="2021-07" db="EMBL/GenBank/DDBJ databases">
        <authorList>
            <person name="Luelf R.H."/>
        </authorList>
    </citation>
    <scope>NUCLEOTIDE SEQUENCE</scope>
    <source>
        <strain evidence="1">TMW 2.2304</strain>
    </source>
</reference>
<dbReference type="EMBL" id="JAHXDE010000004">
    <property type="protein sequence ID" value="MCT8506168.1"/>
    <property type="molecule type" value="Genomic_DNA"/>
</dbReference>
<protein>
    <submittedName>
        <fullName evidence="1">Helix-turn-helix domain-containing protein</fullName>
    </submittedName>
</protein>
<dbReference type="GO" id="GO:0003677">
    <property type="term" value="F:DNA binding"/>
    <property type="evidence" value="ECO:0007669"/>
    <property type="project" value="InterPro"/>
</dbReference>